<dbReference type="AlphaFoldDB" id="U1WJV7"/>
<feature type="region of interest" description="Disordered" evidence="1">
    <location>
        <begin position="1"/>
        <end position="22"/>
    </location>
</feature>
<feature type="compositionally biased region" description="Basic and acidic residues" evidence="1">
    <location>
        <begin position="1"/>
        <end position="12"/>
    </location>
</feature>
<evidence type="ECO:0000313" key="3">
    <source>
        <dbReference type="Proteomes" id="UP000016511"/>
    </source>
</evidence>
<evidence type="ECO:0000256" key="1">
    <source>
        <dbReference type="SAM" id="MobiDB-lite"/>
    </source>
</evidence>
<comment type="caution">
    <text evidence="2">The sequence shown here is derived from an EMBL/GenBank/DDBJ whole genome shotgun (WGS) entry which is preliminary data.</text>
</comment>
<sequence>MFPRLSHEEETRPLCGARAGPAGAKSVPLCFCAGDEPTPVLYASVRETNRRPFGARCDDDPLWIILDNQHP</sequence>
<keyword evidence="3" id="KW-1185">Reference proteome</keyword>
<dbReference type="HOGENOM" id="CLU_202311_0_0_9"/>
<name>U1WJV7_ANEAE</name>
<accession>U1WJV7</accession>
<evidence type="ECO:0000313" key="2">
    <source>
        <dbReference type="EMBL" id="ERI08859.1"/>
    </source>
</evidence>
<organism evidence="2 3">
    <name type="scientific">Aneurinibacillus aneurinilyticus ATCC 12856</name>
    <dbReference type="NCBI Taxonomy" id="649747"/>
    <lineage>
        <taxon>Bacteria</taxon>
        <taxon>Bacillati</taxon>
        <taxon>Bacillota</taxon>
        <taxon>Bacilli</taxon>
        <taxon>Bacillales</taxon>
        <taxon>Paenibacillaceae</taxon>
        <taxon>Aneurinibacillus group</taxon>
        <taxon>Aneurinibacillus</taxon>
    </lineage>
</organism>
<gene>
    <name evidence="2" type="ORF">HMPREF0083_03056</name>
</gene>
<dbReference type="Proteomes" id="UP000016511">
    <property type="component" value="Unassembled WGS sequence"/>
</dbReference>
<protein>
    <submittedName>
        <fullName evidence="2">Uncharacterized protein</fullName>
    </submittedName>
</protein>
<reference evidence="2 3" key="1">
    <citation type="submission" date="2013-08" db="EMBL/GenBank/DDBJ databases">
        <authorList>
            <person name="Weinstock G."/>
            <person name="Sodergren E."/>
            <person name="Wylie T."/>
            <person name="Fulton L."/>
            <person name="Fulton R."/>
            <person name="Fronick C."/>
            <person name="O'Laughlin M."/>
            <person name="Godfrey J."/>
            <person name="Miner T."/>
            <person name="Herter B."/>
            <person name="Appelbaum E."/>
            <person name="Cordes M."/>
            <person name="Lek S."/>
            <person name="Wollam A."/>
            <person name="Pepin K.H."/>
            <person name="Palsikar V.B."/>
            <person name="Mitreva M."/>
            <person name="Wilson R.K."/>
        </authorList>
    </citation>
    <scope>NUCLEOTIDE SEQUENCE [LARGE SCALE GENOMIC DNA]</scope>
    <source>
        <strain evidence="2 3">ATCC 12856</strain>
    </source>
</reference>
<dbReference type="EMBL" id="AWSJ01000186">
    <property type="protein sequence ID" value="ERI08859.1"/>
    <property type="molecule type" value="Genomic_DNA"/>
</dbReference>
<proteinExistence type="predicted"/>